<dbReference type="EMBL" id="BTGU01000057">
    <property type="protein sequence ID" value="GMN55477.1"/>
    <property type="molecule type" value="Genomic_DNA"/>
</dbReference>
<comment type="caution">
    <text evidence="1">The sequence shown here is derived from an EMBL/GenBank/DDBJ whole genome shotgun (WGS) entry which is preliminary data.</text>
</comment>
<evidence type="ECO:0000313" key="1">
    <source>
        <dbReference type="EMBL" id="GMN55477.1"/>
    </source>
</evidence>
<dbReference type="Gramene" id="FCD_00018585-RA">
    <property type="protein sequence ID" value="FCD_00018585-RA:cds"/>
    <property type="gene ID" value="FCD_00018585"/>
</dbReference>
<dbReference type="AlphaFoldDB" id="A0AA88AQ44"/>
<gene>
    <name evidence="1" type="ORF">TIFTF001_024599</name>
</gene>
<proteinExistence type="predicted"/>
<protein>
    <submittedName>
        <fullName evidence="1">Uncharacterized protein</fullName>
    </submittedName>
</protein>
<name>A0AA88AQ44_FICCA</name>
<organism evidence="1 2">
    <name type="scientific">Ficus carica</name>
    <name type="common">Common fig</name>
    <dbReference type="NCBI Taxonomy" id="3494"/>
    <lineage>
        <taxon>Eukaryota</taxon>
        <taxon>Viridiplantae</taxon>
        <taxon>Streptophyta</taxon>
        <taxon>Embryophyta</taxon>
        <taxon>Tracheophyta</taxon>
        <taxon>Spermatophyta</taxon>
        <taxon>Magnoliopsida</taxon>
        <taxon>eudicotyledons</taxon>
        <taxon>Gunneridae</taxon>
        <taxon>Pentapetalae</taxon>
        <taxon>rosids</taxon>
        <taxon>fabids</taxon>
        <taxon>Rosales</taxon>
        <taxon>Moraceae</taxon>
        <taxon>Ficeae</taxon>
        <taxon>Ficus</taxon>
    </lineage>
</organism>
<accession>A0AA88AQ44</accession>
<dbReference type="PANTHER" id="PTHR38223">
    <property type="match status" value="1"/>
</dbReference>
<reference evidence="1" key="1">
    <citation type="submission" date="2023-07" db="EMBL/GenBank/DDBJ databases">
        <title>draft genome sequence of fig (Ficus carica).</title>
        <authorList>
            <person name="Takahashi T."/>
            <person name="Nishimura K."/>
        </authorList>
    </citation>
    <scope>NUCLEOTIDE SEQUENCE</scope>
</reference>
<evidence type="ECO:0000313" key="2">
    <source>
        <dbReference type="Proteomes" id="UP001187192"/>
    </source>
</evidence>
<dbReference type="PANTHER" id="PTHR38223:SF4">
    <property type="match status" value="1"/>
</dbReference>
<keyword evidence="2" id="KW-1185">Reference proteome</keyword>
<dbReference type="Proteomes" id="UP001187192">
    <property type="component" value="Unassembled WGS sequence"/>
</dbReference>
<sequence length="104" mass="11590">MAGMQYSYNFFPTDFYYPRPHTLPDERLTAGTTVISPVEDPKSEAIVNDKAGQLVQHSASKRNNMYHRSMSHVLSEYNKSQTSSAADALCCALSVYNQKPGVLN</sequence>